<dbReference type="SMART" id="SM00028">
    <property type="entry name" value="TPR"/>
    <property type="match status" value="5"/>
</dbReference>
<dbReference type="EMBL" id="VOOR01000001">
    <property type="protein sequence ID" value="TXB70179.1"/>
    <property type="molecule type" value="Genomic_DNA"/>
</dbReference>
<dbReference type="RefSeq" id="WP_147165411.1">
    <property type="nucleotide sequence ID" value="NZ_VOOR01000001.1"/>
</dbReference>
<organism evidence="5 6">
    <name type="scientific">Phaeodactylibacter luteus</name>
    <dbReference type="NCBI Taxonomy" id="1564516"/>
    <lineage>
        <taxon>Bacteria</taxon>
        <taxon>Pseudomonadati</taxon>
        <taxon>Bacteroidota</taxon>
        <taxon>Saprospiria</taxon>
        <taxon>Saprospirales</taxon>
        <taxon>Haliscomenobacteraceae</taxon>
        <taxon>Phaeodactylibacter</taxon>
    </lineage>
</organism>
<keyword evidence="3" id="KW-0732">Signal</keyword>
<dbReference type="InterPro" id="IPR024983">
    <property type="entry name" value="CHAT_dom"/>
</dbReference>
<dbReference type="PROSITE" id="PS50005">
    <property type="entry name" value="TPR"/>
    <property type="match status" value="2"/>
</dbReference>
<dbReference type="InterPro" id="IPR019734">
    <property type="entry name" value="TPR_rpt"/>
</dbReference>
<proteinExistence type="predicted"/>
<accession>A0A5C6S701</accession>
<protein>
    <submittedName>
        <fullName evidence="5">CHAT domain-containing protein</fullName>
    </submittedName>
</protein>
<dbReference type="PANTHER" id="PTHR10098">
    <property type="entry name" value="RAPSYN-RELATED"/>
    <property type="match status" value="1"/>
</dbReference>
<evidence type="ECO:0000256" key="2">
    <source>
        <dbReference type="SAM" id="Coils"/>
    </source>
</evidence>
<keyword evidence="1" id="KW-0802">TPR repeat</keyword>
<evidence type="ECO:0000313" key="5">
    <source>
        <dbReference type="EMBL" id="TXB70179.1"/>
    </source>
</evidence>
<dbReference type="SUPFAM" id="SSF48452">
    <property type="entry name" value="TPR-like"/>
    <property type="match status" value="1"/>
</dbReference>
<feature type="coiled-coil region" evidence="2">
    <location>
        <begin position="422"/>
        <end position="449"/>
    </location>
</feature>
<dbReference type="PANTHER" id="PTHR10098:SF108">
    <property type="entry name" value="TETRATRICOPEPTIDE REPEAT PROTEIN 28"/>
    <property type="match status" value="1"/>
</dbReference>
<name>A0A5C6S701_9BACT</name>
<sequence length="843" mass="93356">MRKTLTCAAVCLLLAGLCAPCTGAAQSEILQGHAYAQRAQGYMAYLNFREAIDYYEQAIDIFLDHLDSQHPLIAANYAAMGQAYLAAGFDEQARLYCETGLNRIMGRYPSGAIAANCLACLAEVSAQAGEPAIALAYFKKALAIHEDLWGPLHLASTGLYLQLGYFHIRQQQYPEAMGFFSQAAQLGMEENAAGVLGQAYLGMGQALLLQEEVGKGLGQLQRSLEALKEVHGESHPDISRAFLALAEGQAQAGDTTLALSTLDKAEQHFRQTGQQTLLIVGYDSCSCNPIFLKTAALRGAYTEKANPAVAFAHYEEAVSRTLRLIKYTAKSAAHRQAVLQKHKATFVDGIRLAHQLFKQTKDQGYFSKAFEMANAYQGLTLQIARKEAVAFQALLPDTDWPQRRQQIRQGLSLAEQRLYEARQDSTSSLNELRKNYTGLQNEYALWRNDFRRTYRFVEDEVFAGKNNLLSQVQAELKPNEALLNYVLDLEHRAAYLFAVKPGRQAFLRIPLDDGFSESVKQLYRLAQSALLPRADKKQKFVQKSQQLYLQLLAPLSGLTSTGDRLIIIRDDELHYLPFEVLLPEALPSLPFAEMPFAIRKHEMVYHYAAGLWLLGRQAPETHQNGKLLAFAPVFETDENGTSALADHSRCYTPGLPQSPLPYSAVEVQAIARHLGPAEGSQILLRQNATANQLLEALQQPFQFVHIASHSFANTEQPGFSGIACAPEEGLSDCLLYLTTIENLTLKADLVALSSCESGIGKSVRGEGVMGLNRSFMHAGVPNALFSLWKVNDQHSCQIMQHCYRYISEGMGYARALQQTKIDLITDGSYSTPNTWASFILMGR</sequence>
<reference evidence="5 6" key="1">
    <citation type="submission" date="2019-08" db="EMBL/GenBank/DDBJ databases">
        <title>Genome of Phaeodactylibacter luteus.</title>
        <authorList>
            <person name="Bowman J.P."/>
        </authorList>
    </citation>
    <scope>NUCLEOTIDE SEQUENCE [LARGE SCALE GENOMIC DNA]</scope>
    <source>
        <strain evidence="5 6">KCTC 42180</strain>
    </source>
</reference>
<evidence type="ECO:0000256" key="1">
    <source>
        <dbReference type="PROSITE-ProRule" id="PRU00339"/>
    </source>
</evidence>
<feature type="signal peptide" evidence="3">
    <location>
        <begin position="1"/>
        <end position="24"/>
    </location>
</feature>
<feature type="repeat" description="TPR" evidence="1">
    <location>
        <begin position="32"/>
        <end position="65"/>
    </location>
</feature>
<dbReference type="Proteomes" id="UP000321580">
    <property type="component" value="Unassembled WGS sequence"/>
</dbReference>
<dbReference type="AlphaFoldDB" id="A0A5C6S701"/>
<feature type="chain" id="PRO_5022943686" evidence="3">
    <location>
        <begin position="25"/>
        <end position="843"/>
    </location>
</feature>
<feature type="domain" description="CHAT" evidence="4">
    <location>
        <begin position="543"/>
        <end position="843"/>
    </location>
</feature>
<comment type="caution">
    <text evidence="5">The sequence shown here is derived from an EMBL/GenBank/DDBJ whole genome shotgun (WGS) entry which is preliminary data.</text>
</comment>
<dbReference type="Gene3D" id="1.25.40.10">
    <property type="entry name" value="Tetratricopeptide repeat domain"/>
    <property type="match status" value="2"/>
</dbReference>
<evidence type="ECO:0000256" key="3">
    <source>
        <dbReference type="SAM" id="SignalP"/>
    </source>
</evidence>
<evidence type="ECO:0000259" key="4">
    <source>
        <dbReference type="Pfam" id="PF12770"/>
    </source>
</evidence>
<keyword evidence="2" id="KW-0175">Coiled coil</keyword>
<dbReference type="Pfam" id="PF12770">
    <property type="entry name" value="CHAT"/>
    <property type="match status" value="1"/>
</dbReference>
<evidence type="ECO:0000313" key="6">
    <source>
        <dbReference type="Proteomes" id="UP000321580"/>
    </source>
</evidence>
<dbReference type="OrthoDB" id="9771112at2"/>
<feature type="repeat" description="TPR" evidence="1">
    <location>
        <begin position="157"/>
        <end position="190"/>
    </location>
</feature>
<gene>
    <name evidence="5" type="ORF">FRY97_00295</name>
</gene>
<keyword evidence="6" id="KW-1185">Reference proteome</keyword>
<dbReference type="Pfam" id="PF13424">
    <property type="entry name" value="TPR_12"/>
    <property type="match status" value="1"/>
</dbReference>
<dbReference type="Pfam" id="PF13374">
    <property type="entry name" value="TPR_10"/>
    <property type="match status" value="1"/>
</dbReference>
<dbReference type="InterPro" id="IPR011990">
    <property type="entry name" value="TPR-like_helical_dom_sf"/>
</dbReference>